<feature type="compositionally biased region" description="Basic and acidic residues" evidence="1">
    <location>
        <begin position="45"/>
        <end position="59"/>
    </location>
</feature>
<sequence>MIKIKSNPWSLRGTTSHYISEECHGSERRTTLSNPRKAMSPGTPERNRENVGCYHEKRG</sequence>
<evidence type="ECO:0000256" key="1">
    <source>
        <dbReference type="SAM" id="MobiDB-lite"/>
    </source>
</evidence>
<reference evidence="2" key="1">
    <citation type="submission" date="2020-11" db="EMBL/GenBank/DDBJ databases">
        <authorList>
            <person name="Tran Van P."/>
        </authorList>
    </citation>
    <scope>NUCLEOTIDE SEQUENCE</scope>
</reference>
<proteinExistence type="predicted"/>
<dbReference type="AlphaFoldDB" id="A0A7R9DR26"/>
<feature type="region of interest" description="Disordered" evidence="1">
    <location>
        <begin position="22"/>
        <end position="59"/>
    </location>
</feature>
<name>A0A7R9DR26_TIMCR</name>
<evidence type="ECO:0000313" key="2">
    <source>
        <dbReference type="EMBL" id="CAD7418100.1"/>
    </source>
</evidence>
<protein>
    <submittedName>
        <fullName evidence="2">Uncharacterized protein</fullName>
    </submittedName>
</protein>
<accession>A0A7R9DR26</accession>
<gene>
    <name evidence="2" type="ORF">TCEB3V08_LOCUS13187</name>
</gene>
<organism evidence="2">
    <name type="scientific">Timema cristinae</name>
    <name type="common">Walking stick</name>
    <dbReference type="NCBI Taxonomy" id="61476"/>
    <lineage>
        <taxon>Eukaryota</taxon>
        <taxon>Metazoa</taxon>
        <taxon>Ecdysozoa</taxon>
        <taxon>Arthropoda</taxon>
        <taxon>Hexapoda</taxon>
        <taxon>Insecta</taxon>
        <taxon>Pterygota</taxon>
        <taxon>Neoptera</taxon>
        <taxon>Polyneoptera</taxon>
        <taxon>Phasmatodea</taxon>
        <taxon>Timematodea</taxon>
        <taxon>Timematoidea</taxon>
        <taxon>Timematidae</taxon>
        <taxon>Timema</taxon>
    </lineage>
</organism>
<dbReference type="EMBL" id="OC334259">
    <property type="protein sequence ID" value="CAD7418100.1"/>
    <property type="molecule type" value="Genomic_DNA"/>
</dbReference>